<name>A0ACC2UQ56_9FUNG</name>
<gene>
    <name evidence="1" type="ORF">DSO57_1015678</name>
</gene>
<accession>A0ACC2UQ56</accession>
<sequence length="69" mass="7614">MPTPVGPNHKPSAWPCHLLQSKVRAEGTAQDSSPMGSDTHPPSNSREKRLSFPKSGMVSLHLSYLINRY</sequence>
<comment type="caution">
    <text evidence="1">The sequence shown here is derived from an EMBL/GenBank/DDBJ whole genome shotgun (WGS) entry which is preliminary data.</text>
</comment>
<keyword evidence="2" id="KW-1185">Reference proteome</keyword>
<protein>
    <submittedName>
        <fullName evidence="1">Uncharacterized protein</fullName>
    </submittedName>
</protein>
<dbReference type="EMBL" id="QTSX02000062">
    <property type="protein sequence ID" value="KAJ9089168.1"/>
    <property type="molecule type" value="Genomic_DNA"/>
</dbReference>
<evidence type="ECO:0000313" key="1">
    <source>
        <dbReference type="EMBL" id="KAJ9089168.1"/>
    </source>
</evidence>
<evidence type="ECO:0000313" key="2">
    <source>
        <dbReference type="Proteomes" id="UP001165960"/>
    </source>
</evidence>
<reference evidence="1" key="1">
    <citation type="submission" date="2022-04" db="EMBL/GenBank/DDBJ databases">
        <title>Genome of the entomopathogenic fungus Entomophthora muscae.</title>
        <authorList>
            <person name="Elya C."/>
            <person name="Lovett B.R."/>
            <person name="Lee E."/>
            <person name="Macias A.M."/>
            <person name="Hajek A.E."/>
            <person name="De Bivort B.L."/>
            <person name="Kasson M.T."/>
            <person name="De Fine Licht H.H."/>
            <person name="Stajich J.E."/>
        </authorList>
    </citation>
    <scope>NUCLEOTIDE SEQUENCE</scope>
    <source>
        <strain evidence="1">Berkeley</strain>
    </source>
</reference>
<proteinExistence type="predicted"/>
<dbReference type="Proteomes" id="UP001165960">
    <property type="component" value="Unassembled WGS sequence"/>
</dbReference>
<organism evidence="1 2">
    <name type="scientific">Entomophthora muscae</name>
    <dbReference type="NCBI Taxonomy" id="34485"/>
    <lineage>
        <taxon>Eukaryota</taxon>
        <taxon>Fungi</taxon>
        <taxon>Fungi incertae sedis</taxon>
        <taxon>Zoopagomycota</taxon>
        <taxon>Entomophthoromycotina</taxon>
        <taxon>Entomophthoromycetes</taxon>
        <taxon>Entomophthorales</taxon>
        <taxon>Entomophthoraceae</taxon>
        <taxon>Entomophthora</taxon>
    </lineage>
</organism>